<keyword evidence="3 5" id="KW-0547">Nucleotide-binding</keyword>
<comment type="catalytic activity">
    <reaction evidence="5 7">
        <text>AMP + ATP = 2 ADP</text>
        <dbReference type="Rhea" id="RHEA:12973"/>
        <dbReference type="ChEBI" id="CHEBI:30616"/>
        <dbReference type="ChEBI" id="CHEBI:456215"/>
        <dbReference type="ChEBI" id="CHEBI:456216"/>
        <dbReference type="EC" id="2.7.4.3"/>
    </reaction>
</comment>
<dbReference type="UniPathway" id="UPA00588">
    <property type="reaction ID" value="UER00649"/>
</dbReference>
<dbReference type="SUPFAM" id="SSF52540">
    <property type="entry name" value="P-loop containing nucleoside triphosphate hydrolases"/>
    <property type="match status" value="1"/>
</dbReference>
<gene>
    <name evidence="5" type="primary">adk</name>
    <name evidence="9" type="ORF">G6321_00035620</name>
    <name evidence="8" type="ORF">G6321_32675</name>
</gene>
<dbReference type="PROSITE" id="PS00113">
    <property type="entry name" value="ADENYLATE_KINASE"/>
    <property type="match status" value="1"/>
</dbReference>
<comment type="domain">
    <text evidence="5">Consists of three domains, a large central CORE domain and two small peripheral domains, NMPbind and LID, which undergo movements during catalysis. The LID domain closes over the site of phosphoryl transfer upon ATP binding. Assembling and dissambling the active center during each catalytic cycle provides an effective means to prevent ATP hydrolysis.</text>
</comment>
<comment type="subunit">
    <text evidence="5 7">Monomer.</text>
</comment>
<keyword evidence="4 5" id="KW-0418">Kinase</keyword>
<organism evidence="8">
    <name type="scientific">Bradyrhizobium barranii subsp. barranii</name>
    <dbReference type="NCBI Taxonomy" id="2823807"/>
    <lineage>
        <taxon>Bacteria</taxon>
        <taxon>Pseudomonadati</taxon>
        <taxon>Pseudomonadota</taxon>
        <taxon>Alphaproteobacteria</taxon>
        <taxon>Hyphomicrobiales</taxon>
        <taxon>Nitrobacteraceae</taxon>
        <taxon>Bradyrhizobium</taxon>
        <taxon>Bradyrhizobium barranii</taxon>
    </lineage>
</organism>
<comment type="caution">
    <text evidence="5">Lacks conserved residue(s) required for the propagation of feature annotation.</text>
</comment>
<name>A0A7Z0TUV2_9BRAD</name>
<comment type="similarity">
    <text evidence="5 6">Belongs to the adenylate kinase family.</text>
</comment>
<dbReference type="AlphaFoldDB" id="A0A7Z0TUV2"/>
<dbReference type="GO" id="GO:0005737">
    <property type="term" value="C:cytoplasm"/>
    <property type="evidence" value="ECO:0007669"/>
    <property type="project" value="UniProtKB-SubCell"/>
</dbReference>
<dbReference type="EC" id="2.7.4.3" evidence="5 7"/>
<keyword evidence="5" id="KW-0963">Cytoplasm</keyword>
<reference evidence="8" key="2">
    <citation type="submission" date="2020-06" db="EMBL/GenBank/DDBJ databases">
        <title>Whole Genome Sequence of Bradyrhizobium sp. Strain 323S2.</title>
        <authorList>
            <person name="Bromfield E.S.P."/>
        </authorList>
    </citation>
    <scope>NUCLEOTIDE SEQUENCE [LARGE SCALE GENOMIC DNA]</scope>
    <source>
        <strain evidence="8">323S2</strain>
    </source>
</reference>
<keyword evidence="5 7" id="KW-0067">ATP-binding</keyword>
<accession>A0A7Z0TUV2</accession>
<dbReference type="GO" id="GO:0044209">
    <property type="term" value="P:AMP salvage"/>
    <property type="evidence" value="ECO:0007669"/>
    <property type="project" value="UniProtKB-UniRule"/>
</dbReference>
<dbReference type="Pfam" id="PF00406">
    <property type="entry name" value="ADK"/>
    <property type="match status" value="1"/>
</dbReference>
<dbReference type="NCBIfam" id="NF011104">
    <property type="entry name" value="PRK14531.1"/>
    <property type="match status" value="1"/>
</dbReference>
<keyword evidence="1 5" id="KW-0808">Transferase</keyword>
<reference evidence="9 10" key="3">
    <citation type="journal article" date="2022" name="Int. J. Syst. Evol. Microbiol.">
        <title>Strains of Bradyrhizobium barranii sp. nov. associated with legumes native to Canada are symbionts of soybeans and belong to different subspecies (subsp. barranii subsp. nov. and subsp. apii subsp. nov.) and symbiovars (sv. glycinearum and sv. septentrionale).</title>
        <authorList>
            <person name="Bromfield E.S.P."/>
            <person name="Cloutier S."/>
            <person name="Wasai-Hara S."/>
            <person name="Minamisawa K."/>
        </authorList>
    </citation>
    <scope>NUCLEOTIDE SEQUENCE [LARGE SCALE GENOMIC DNA]</scope>
    <source>
        <strain evidence="9 10">323S2</strain>
    </source>
</reference>
<reference evidence="9 10" key="1">
    <citation type="journal article" date="2017" name="Syst. Appl. Microbiol.">
        <title>Soybeans inoculated with root zone soils of Canadian native legumes harbour diverse and novel Bradyrhizobium spp. that possess agricultural potential.</title>
        <authorList>
            <person name="Bromfield E.S.P."/>
            <person name="Cloutier S."/>
            <person name="Tambong J.T."/>
            <person name="Tran Thi T.V."/>
        </authorList>
    </citation>
    <scope>NUCLEOTIDE SEQUENCE [LARGE SCALE GENOMIC DNA]</scope>
    <source>
        <strain evidence="9 10">323S2</strain>
    </source>
</reference>
<evidence type="ECO:0000256" key="1">
    <source>
        <dbReference type="ARBA" id="ARBA00022679"/>
    </source>
</evidence>
<dbReference type="PANTHER" id="PTHR23359">
    <property type="entry name" value="NUCLEOTIDE KINASE"/>
    <property type="match status" value="1"/>
</dbReference>
<feature type="binding site" evidence="5">
    <location>
        <position position="178"/>
    </location>
    <ligand>
        <name>ATP</name>
        <dbReference type="ChEBI" id="CHEBI:30616"/>
    </ligand>
</feature>
<dbReference type="InterPro" id="IPR000850">
    <property type="entry name" value="Adenylat/UMP-CMP_kin"/>
</dbReference>
<proteinExistence type="inferred from homology"/>
<dbReference type="InterPro" id="IPR027417">
    <property type="entry name" value="P-loop_NTPase"/>
</dbReference>
<dbReference type="CDD" id="cd01428">
    <property type="entry name" value="ADK"/>
    <property type="match status" value="1"/>
</dbReference>
<dbReference type="RefSeq" id="WP_166351116.1">
    <property type="nucleotide sequence ID" value="NZ_CP088280.1"/>
</dbReference>
<dbReference type="HAMAP" id="MF_00235">
    <property type="entry name" value="Adenylate_kinase_Adk"/>
    <property type="match status" value="1"/>
</dbReference>
<evidence type="ECO:0000313" key="9">
    <source>
        <dbReference type="EMBL" id="UGX91110.1"/>
    </source>
</evidence>
<feature type="binding site" evidence="5">
    <location>
        <begin position="10"/>
        <end position="15"/>
    </location>
    <ligand>
        <name>ATP</name>
        <dbReference type="ChEBI" id="CHEBI:30616"/>
    </ligand>
</feature>
<dbReference type="NCBIfam" id="NF001381">
    <property type="entry name" value="PRK00279.1-3"/>
    <property type="match status" value="1"/>
</dbReference>
<evidence type="ECO:0000256" key="3">
    <source>
        <dbReference type="ARBA" id="ARBA00022741"/>
    </source>
</evidence>
<keyword evidence="2 5" id="KW-0545">Nucleotide biosynthesis</keyword>
<evidence type="ECO:0000256" key="4">
    <source>
        <dbReference type="ARBA" id="ARBA00022777"/>
    </source>
</evidence>
<dbReference type="GO" id="GO:0005524">
    <property type="term" value="F:ATP binding"/>
    <property type="evidence" value="ECO:0007669"/>
    <property type="project" value="UniProtKB-UniRule"/>
</dbReference>
<feature type="region of interest" description="NMP" evidence="5">
    <location>
        <begin position="30"/>
        <end position="59"/>
    </location>
</feature>
<dbReference type="PRINTS" id="PR00094">
    <property type="entry name" value="ADENYLTKNASE"/>
</dbReference>
<dbReference type="EMBL" id="JACBFH010000001">
    <property type="protein sequence ID" value="NYY92960.1"/>
    <property type="molecule type" value="Genomic_DNA"/>
</dbReference>
<feature type="binding site" evidence="5">
    <location>
        <position position="92"/>
    </location>
    <ligand>
        <name>AMP</name>
        <dbReference type="ChEBI" id="CHEBI:456215"/>
    </ligand>
</feature>
<sequence>MRIVLLGPPGSGKGTQAIRLAEHLAIPQLSTGDILRCAVAAETSIGKKVKTAMERGELVPDELVVAVVAERILQADAKTGFILDGFPRTVGQARALDDMLRTRGLDLDCVLELKVDEEVLLGRILNRAKEAVGNGQSARTDDTEEALKVRLKEYRRQTEPLIDYYCARGMLKSIDGLQPIASVATSLLEALDA</sequence>
<feature type="binding site" evidence="5">
    <location>
        <position position="139"/>
    </location>
    <ligand>
        <name>AMP</name>
        <dbReference type="ChEBI" id="CHEBI:456215"/>
    </ligand>
</feature>
<evidence type="ECO:0000313" key="8">
    <source>
        <dbReference type="EMBL" id="NYY92960.1"/>
    </source>
</evidence>
<comment type="pathway">
    <text evidence="5">Purine metabolism; AMP biosynthesis via salvage pathway; AMP from ADP: step 1/1.</text>
</comment>
<dbReference type="GO" id="GO:0004017">
    <property type="term" value="F:AMP kinase activity"/>
    <property type="evidence" value="ECO:0007669"/>
    <property type="project" value="UniProtKB-UniRule"/>
</dbReference>
<evidence type="ECO:0000256" key="2">
    <source>
        <dbReference type="ARBA" id="ARBA00022727"/>
    </source>
</evidence>
<feature type="binding site" evidence="5">
    <location>
        <position position="150"/>
    </location>
    <ligand>
        <name>AMP</name>
        <dbReference type="ChEBI" id="CHEBI:456215"/>
    </ligand>
</feature>
<feature type="binding site" evidence="5">
    <location>
        <position position="36"/>
    </location>
    <ligand>
        <name>AMP</name>
        <dbReference type="ChEBI" id="CHEBI:456215"/>
    </ligand>
</feature>
<dbReference type="InterPro" id="IPR033690">
    <property type="entry name" value="Adenylat_kinase_CS"/>
</dbReference>
<evidence type="ECO:0000256" key="6">
    <source>
        <dbReference type="RuleBase" id="RU003330"/>
    </source>
</evidence>
<comment type="function">
    <text evidence="5">Catalyzes the reversible transfer of the terminal phosphate group between ATP and AMP. Plays an important role in cellular energy homeostasis and in adenine nucleotide metabolism.</text>
</comment>
<dbReference type="NCBIfam" id="TIGR01351">
    <property type="entry name" value="adk"/>
    <property type="match status" value="1"/>
</dbReference>
<evidence type="ECO:0000256" key="5">
    <source>
        <dbReference type="HAMAP-Rule" id="MF_00235"/>
    </source>
</evidence>
<protein>
    <recommendedName>
        <fullName evidence="5 7">Adenylate kinase</fullName>
        <shortName evidence="5">AK</shortName>
        <ecNumber evidence="5 7">2.7.4.3</ecNumber>
    </recommendedName>
    <alternativeName>
        <fullName evidence="5">ATP-AMP transphosphorylase</fullName>
    </alternativeName>
    <alternativeName>
        <fullName evidence="5">ATP:AMP phosphotransferase</fullName>
    </alternativeName>
    <alternativeName>
        <fullName evidence="5">Adenylate monophosphate kinase</fullName>
    </alternativeName>
</protein>
<feature type="binding site" evidence="5">
    <location>
        <begin position="57"/>
        <end position="59"/>
    </location>
    <ligand>
        <name>AMP</name>
        <dbReference type="ChEBI" id="CHEBI:456215"/>
    </ligand>
</feature>
<dbReference type="NCBIfam" id="NF011105">
    <property type="entry name" value="PRK14532.1"/>
    <property type="match status" value="1"/>
</dbReference>
<feature type="binding site" evidence="5">
    <location>
        <begin position="85"/>
        <end position="88"/>
    </location>
    <ligand>
        <name>AMP</name>
        <dbReference type="ChEBI" id="CHEBI:456215"/>
    </ligand>
</feature>
<dbReference type="NCBIfam" id="NF011100">
    <property type="entry name" value="PRK14527.1"/>
    <property type="match status" value="1"/>
</dbReference>
<comment type="subcellular location">
    <subcellularLocation>
        <location evidence="5 7">Cytoplasm</location>
    </subcellularLocation>
</comment>
<evidence type="ECO:0000313" key="10">
    <source>
        <dbReference type="Proteomes" id="UP000564836"/>
    </source>
</evidence>
<dbReference type="Gene3D" id="3.40.50.300">
    <property type="entry name" value="P-loop containing nucleotide triphosphate hydrolases"/>
    <property type="match status" value="1"/>
</dbReference>
<dbReference type="InterPro" id="IPR006259">
    <property type="entry name" value="Adenyl_kin_sub"/>
</dbReference>
<feature type="binding site" evidence="5">
    <location>
        <position position="31"/>
    </location>
    <ligand>
        <name>AMP</name>
        <dbReference type="ChEBI" id="CHEBI:456215"/>
    </ligand>
</feature>
<dbReference type="EMBL" id="CP088280">
    <property type="protein sequence ID" value="UGX91110.1"/>
    <property type="molecule type" value="Genomic_DNA"/>
</dbReference>
<feature type="binding site" evidence="5">
    <location>
        <position position="127"/>
    </location>
    <ligand>
        <name>ATP</name>
        <dbReference type="ChEBI" id="CHEBI:30616"/>
    </ligand>
</feature>
<evidence type="ECO:0000256" key="7">
    <source>
        <dbReference type="RuleBase" id="RU003331"/>
    </source>
</evidence>
<dbReference type="Proteomes" id="UP000564836">
    <property type="component" value="Chromosome"/>
</dbReference>